<dbReference type="HOGENOM" id="CLU_158447_3_1_0"/>
<dbReference type="Pfam" id="PF13441">
    <property type="entry name" value="Gly-zipper_YMGG"/>
    <property type="match status" value="1"/>
</dbReference>
<dbReference type="STRING" id="671143.DAMO_1880"/>
<dbReference type="AlphaFoldDB" id="D5MGP9"/>
<gene>
    <name evidence="2" type="ORF">DAMO_1880</name>
</gene>
<name>D5MGP9_METO1</name>
<evidence type="ECO:0000313" key="2">
    <source>
        <dbReference type="EMBL" id="CBE68930.1"/>
    </source>
</evidence>
<proteinExistence type="predicted"/>
<dbReference type="PATRIC" id="fig|671143.5.peg.1659"/>
<dbReference type="PROSITE" id="PS51257">
    <property type="entry name" value="PROKAR_LIPOPROTEIN"/>
    <property type="match status" value="1"/>
</dbReference>
<dbReference type="EMBL" id="FP565575">
    <property type="protein sequence ID" value="CBE68930.1"/>
    <property type="molecule type" value="Genomic_DNA"/>
</dbReference>
<protein>
    <recommendedName>
        <fullName evidence="1">YMGG-like Gly-zipper domain-containing protein</fullName>
    </recommendedName>
</protein>
<evidence type="ECO:0000259" key="1">
    <source>
        <dbReference type="Pfam" id="PF13441"/>
    </source>
</evidence>
<sequence length="79" mass="7485">MRRTLSKGIALGALVLALTTGCAGMSTRQQRALSGGAIGAAGGAAIGAMAGSPTTGAIVGGAVGTATGALWDDIKKSLK</sequence>
<dbReference type="InterPro" id="IPR027367">
    <property type="entry name" value="Gly-zipper_YMGG"/>
</dbReference>
<organism evidence="2 3">
    <name type="scientific">Methylomirabilis oxygeniifera</name>
    <dbReference type="NCBI Taxonomy" id="671143"/>
    <lineage>
        <taxon>Bacteria</taxon>
        <taxon>Candidatus Methylomirabilota</taxon>
        <taxon>Candidatus Methylomirabilia</taxon>
        <taxon>Candidatus Methylomirabilales</taxon>
        <taxon>Candidatus Methylomirabilaceae</taxon>
        <taxon>Candidatus Methylomirabilis</taxon>
    </lineage>
</organism>
<reference evidence="2 3" key="1">
    <citation type="journal article" date="2010" name="Nature">
        <title>Nitrite-driven anaerobic methane oxidation by oxygenic bacteria.</title>
        <authorList>
            <person name="Ettwig K.F."/>
            <person name="Butler M.K."/>
            <person name="Le Paslier D."/>
            <person name="Pelletier E."/>
            <person name="Mangenot S."/>
            <person name="Kuypers M.M.M."/>
            <person name="Schreiber F."/>
            <person name="Dutilh B.E."/>
            <person name="Zedelius J."/>
            <person name="de Beer D."/>
            <person name="Gloerich J."/>
            <person name="Wessels H.J.C.T."/>
            <person name="van Allen T."/>
            <person name="Luesken F."/>
            <person name="Wu M."/>
            <person name="van de Pas-Schoonen K.T."/>
            <person name="Op den Camp H.J.M."/>
            <person name="Janssen-Megens E.M."/>
            <person name="Francoijs K-J."/>
            <person name="Stunnenberg H."/>
            <person name="Weissenbach J."/>
            <person name="Jetten M.S.M."/>
            <person name="Strous M."/>
        </authorList>
    </citation>
    <scope>NUCLEOTIDE SEQUENCE [LARGE SCALE GENOMIC DNA]</scope>
</reference>
<evidence type="ECO:0000313" key="3">
    <source>
        <dbReference type="Proteomes" id="UP000006898"/>
    </source>
</evidence>
<dbReference type="Proteomes" id="UP000006898">
    <property type="component" value="Chromosome"/>
</dbReference>
<feature type="domain" description="YMGG-like Gly-zipper" evidence="1">
    <location>
        <begin position="30"/>
        <end position="71"/>
    </location>
</feature>
<dbReference type="KEGG" id="mox:DAMO_1880"/>
<accession>D5MGP9</accession>